<name>A0ABV9W1S3_9ACTN</name>
<dbReference type="CDD" id="cd00161">
    <property type="entry name" value="beta-trefoil_Ricin-like"/>
    <property type="match status" value="1"/>
</dbReference>
<reference evidence="5" key="1">
    <citation type="journal article" date="2019" name="Int. J. Syst. Evol. Microbiol.">
        <title>The Global Catalogue of Microorganisms (GCM) 10K type strain sequencing project: providing services to taxonomists for standard genome sequencing and annotation.</title>
        <authorList>
            <consortium name="The Broad Institute Genomics Platform"/>
            <consortium name="The Broad Institute Genome Sequencing Center for Infectious Disease"/>
            <person name="Wu L."/>
            <person name="Ma J."/>
        </authorList>
    </citation>
    <scope>NUCLEOTIDE SEQUENCE [LARGE SCALE GENOMIC DNA]</scope>
    <source>
        <strain evidence="5">CGMCC 4.7152</strain>
    </source>
</reference>
<dbReference type="Proteomes" id="UP001595912">
    <property type="component" value="Unassembled WGS sequence"/>
</dbReference>
<accession>A0ABV9W1S3</accession>
<evidence type="ECO:0000256" key="1">
    <source>
        <dbReference type="SAM" id="MobiDB-lite"/>
    </source>
</evidence>
<evidence type="ECO:0000313" key="4">
    <source>
        <dbReference type="EMBL" id="MFC5001656.1"/>
    </source>
</evidence>
<protein>
    <submittedName>
        <fullName evidence="4">RICIN domain-containing protein</fullName>
    </submittedName>
</protein>
<evidence type="ECO:0000313" key="5">
    <source>
        <dbReference type="Proteomes" id="UP001595912"/>
    </source>
</evidence>
<feature type="transmembrane region" description="Helical" evidence="2">
    <location>
        <begin position="12"/>
        <end position="36"/>
    </location>
</feature>
<gene>
    <name evidence="4" type="ORF">ACFPIJ_27945</name>
</gene>
<keyword evidence="2" id="KW-0812">Transmembrane</keyword>
<dbReference type="Pfam" id="PF00652">
    <property type="entry name" value="Ricin_B_lectin"/>
    <property type="match status" value="1"/>
</dbReference>
<feature type="compositionally biased region" description="Polar residues" evidence="1">
    <location>
        <begin position="498"/>
        <end position="508"/>
    </location>
</feature>
<feature type="domain" description="Ricin B lectin" evidence="3">
    <location>
        <begin position="183"/>
        <end position="281"/>
    </location>
</feature>
<keyword evidence="2" id="KW-0472">Membrane</keyword>
<evidence type="ECO:0000256" key="2">
    <source>
        <dbReference type="SAM" id="Phobius"/>
    </source>
</evidence>
<organism evidence="4 5">
    <name type="scientific">Dactylosporangium cerinum</name>
    <dbReference type="NCBI Taxonomy" id="1434730"/>
    <lineage>
        <taxon>Bacteria</taxon>
        <taxon>Bacillati</taxon>
        <taxon>Actinomycetota</taxon>
        <taxon>Actinomycetes</taxon>
        <taxon>Micromonosporales</taxon>
        <taxon>Micromonosporaceae</taxon>
        <taxon>Dactylosporangium</taxon>
    </lineage>
</organism>
<dbReference type="RefSeq" id="WP_380118949.1">
    <property type="nucleotide sequence ID" value="NZ_JBHSIU010000037.1"/>
</dbReference>
<proteinExistence type="predicted"/>
<dbReference type="PROSITE" id="PS50231">
    <property type="entry name" value="RICIN_B_LECTIN"/>
    <property type="match status" value="2"/>
</dbReference>
<dbReference type="Gene3D" id="2.80.10.50">
    <property type="match status" value="2"/>
</dbReference>
<keyword evidence="2" id="KW-1133">Transmembrane helix</keyword>
<sequence>MSWFRRLRDERGSLPLAMMLTLVGTSLSTLMLPVVITQLQDTAETVDRAKALHAAQAGIDIVMGGIRGSLGSIANLICIPALDPLRGTVSAAVSGVSAVLPGRYEVSVEYQDATRTPVPCATKLSKLLTVPAFAVITARGTDKPGKTTDVIDPKDRRTRTLTATYVFRFTNANVDGGLLRLYGGAYCLDAGSGSPAAGTIVTTQPCNTGSTRQTFAYTKDLTLRLVSSITAKNSLGMCIDSNVNPATGRLLQFQQCGVSPLIPYHQRWSLNDSSNFRSTATNSTDLGDFCMHAQAGATKGAFMELTTCGGSADNTRTFAPDATVGAGAADAPNQLVNFQQFGRCVDVTNFNVTLGFLIVWPCKQAPVITGVGWNQRFVVPVTPNKKGKITGQITTYDSTNKKTYCLTTFTPGGSSHFVTMQACPALTAKPEEKALAQWDISYNIPDSYDTSYIIVDTYGRCLSPTNLDDKKLPPDDIFKGSTVVSKLTTALCDSSKLQKWNAPPNTAKPTPLKDIGEK</sequence>
<comment type="caution">
    <text evidence="4">The sequence shown here is derived from an EMBL/GenBank/DDBJ whole genome shotgun (WGS) entry which is preliminary data.</text>
</comment>
<feature type="region of interest" description="Disordered" evidence="1">
    <location>
        <begin position="498"/>
        <end position="518"/>
    </location>
</feature>
<evidence type="ECO:0000259" key="3">
    <source>
        <dbReference type="Pfam" id="PF00652"/>
    </source>
</evidence>
<dbReference type="InterPro" id="IPR035992">
    <property type="entry name" value="Ricin_B-like_lectins"/>
</dbReference>
<dbReference type="SUPFAM" id="SSF50370">
    <property type="entry name" value="Ricin B-like lectins"/>
    <property type="match status" value="2"/>
</dbReference>
<dbReference type="EMBL" id="JBHSIU010000037">
    <property type="protein sequence ID" value="MFC5001656.1"/>
    <property type="molecule type" value="Genomic_DNA"/>
</dbReference>
<keyword evidence="5" id="KW-1185">Reference proteome</keyword>
<dbReference type="InterPro" id="IPR000772">
    <property type="entry name" value="Ricin_B_lectin"/>
</dbReference>